<feature type="signal peptide" evidence="4">
    <location>
        <begin position="1"/>
        <end position="23"/>
    </location>
</feature>
<dbReference type="Proteomes" id="UP001140094">
    <property type="component" value="Unassembled WGS sequence"/>
</dbReference>
<keyword evidence="7" id="KW-1185">Reference proteome</keyword>
<keyword evidence="1 2" id="KW-1015">Disulfide bond</keyword>
<organism evidence="6 7">
    <name type="scientific">Coemansia guatemalensis</name>
    <dbReference type="NCBI Taxonomy" id="2761395"/>
    <lineage>
        <taxon>Eukaryota</taxon>
        <taxon>Fungi</taxon>
        <taxon>Fungi incertae sedis</taxon>
        <taxon>Zoopagomycota</taxon>
        <taxon>Kickxellomycotina</taxon>
        <taxon>Kickxellomycetes</taxon>
        <taxon>Kickxellales</taxon>
        <taxon>Kickxellaceae</taxon>
        <taxon>Coemansia</taxon>
    </lineage>
</organism>
<gene>
    <name evidence="6" type="primary">ADP1_1</name>
    <name evidence="6" type="ORF">H4R20_001923</name>
</gene>
<evidence type="ECO:0000256" key="3">
    <source>
        <dbReference type="SAM" id="MobiDB-lite"/>
    </source>
</evidence>
<comment type="caution">
    <text evidence="6">The sequence shown here is derived from an EMBL/GenBank/DDBJ whole genome shotgun (WGS) entry which is preliminary data.</text>
</comment>
<evidence type="ECO:0000256" key="4">
    <source>
        <dbReference type="SAM" id="SignalP"/>
    </source>
</evidence>
<accession>A0A9W8HY84</accession>
<keyword evidence="4" id="KW-0732">Signal</keyword>
<protein>
    <submittedName>
        <fullName evidence="6">FAD-dependent urate hydroxylase</fullName>
    </submittedName>
</protein>
<dbReference type="OrthoDB" id="409374at2759"/>
<comment type="caution">
    <text evidence="2">Lacks conserved residue(s) required for the propagation of feature annotation.</text>
</comment>
<dbReference type="PROSITE" id="PS50026">
    <property type="entry name" value="EGF_3"/>
    <property type="match status" value="1"/>
</dbReference>
<dbReference type="Pfam" id="PF07974">
    <property type="entry name" value="EGF_2"/>
    <property type="match status" value="1"/>
</dbReference>
<dbReference type="InterPro" id="IPR000742">
    <property type="entry name" value="EGF"/>
</dbReference>
<dbReference type="PROSITE" id="PS00022">
    <property type="entry name" value="EGF_1"/>
    <property type="match status" value="1"/>
</dbReference>
<feature type="region of interest" description="Disordered" evidence="3">
    <location>
        <begin position="265"/>
        <end position="298"/>
    </location>
</feature>
<evidence type="ECO:0000259" key="5">
    <source>
        <dbReference type="PROSITE" id="PS50026"/>
    </source>
</evidence>
<feature type="chain" id="PRO_5040768803" evidence="4">
    <location>
        <begin position="24"/>
        <end position="397"/>
    </location>
</feature>
<dbReference type="CDD" id="cd00054">
    <property type="entry name" value="EGF_CA"/>
    <property type="match status" value="1"/>
</dbReference>
<feature type="region of interest" description="Disordered" evidence="3">
    <location>
        <begin position="71"/>
        <end position="108"/>
    </location>
</feature>
<sequence length="397" mass="41657">MSKRILLLLLAVVLALLHNAALADIDRQKSLQDEPAFEYSNDGTDYDVIIQKKSTPQDLQPDAAASILSQEKAMSTEAPTSKKVDQNPKQILGASPGTSQFNNQATHEDANEQDYYSAFNLDGILDLMAGDDEGNVNFGAIGLELANNLANVIDMNEVGSMAATLGMMLSGLGAVNELQRQGNSGDDDRQNSAAVAAAAANIVLNNGLAALLGQEMRGIDNNAGRAGTAPDTPDTAQLYKMLAGVAGAGTDANQLSKIVNDIMNPDTQSTEKDAGKSSKDTDANTRTHHGIHDSKPGSLANTIGSVISNGNARNIADAVADFVGGNDTSNITSIAQAVGIRNFFRTEEKKVPEGCPSCFNCMYPGSVCAHNATCNQFTGRCDCPSGWTGEDCLEPGK</sequence>
<dbReference type="InterPro" id="IPR013111">
    <property type="entry name" value="EGF_extracell"/>
</dbReference>
<feature type="disulfide bond" evidence="2">
    <location>
        <begin position="383"/>
        <end position="392"/>
    </location>
</feature>
<proteinExistence type="predicted"/>
<evidence type="ECO:0000256" key="1">
    <source>
        <dbReference type="ARBA" id="ARBA00023157"/>
    </source>
</evidence>
<feature type="compositionally biased region" description="Polar residues" evidence="3">
    <location>
        <begin position="96"/>
        <end position="105"/>
    </location>
</feature>
<evidence type="ECO:0000313" key="7">
    <source>
        <dbReference type="Proteomes" id="UP001140094"/>
    </source>
</evidence>
<keyword evidence="2" id="KW-0245">EGF-like domain</keyword>
<feature type="compositionally biased region" description="Basic and acidic residues" evidence="3">
    <location>
        <begin position="269"/>
        <end position="295"/>
    </location>
</feature>
<reference evidence="6" key="1">
    <citation type="submission" date="2022-07" db="EMBL/GenBank/DDBJ databases">
        <title>Phylogenomic reconstructions and comparative analyses of Kickxellomycotina fungi.</title>
        <authorList>
            <person name="Reynolds N.K."/>
            <person name="Stajich J.E."/>
            <person name="Barry K."/>
            <person name="Grigoriev I.V."/>
            <person name="Crous P."/>
            <person name="Smith M.E."/>
        </authorList>
    </citation>
    <scope>NUCLEOTIDE SEQUENCE</scope>
    <source>
        <strain evidence="6">NRRL 1565</strain>
    </source>
</reference>
<dbReference type="EMBL" id="JANBUO010000250">
    <property type="protein sequence ID" value="KAJ2805857.1"/>
    <property type="molecule type" value="Genomic_DNA"/>
</dbReference>
<dbReference type="PROSITE" id="PS01186">
    <property type="entry name" value="EGF_2"/>
    <property type="match status" value="1"/>
</dbReference>
<dbReference type="AlphaFoldDB" id="A0A9W8HY84"/>
<name>A0A9W8HY84_9FUNG</name>
<feature type="domain" description="EGF-like" evidence="5">
    <location>
        <begin position="359"/>
        <end position="393"/>
    </location>
</feature>
<evidence type="ECO:0000313" key="6">
    <source>
        <dbReference type="EMBL" id="KAJ2805857.1"/>
    </source>
</evidence>
<evidence type="ECO:0000256" key="2">
    <source>
        <dbReference type="PROSITE-ProRule" id="PRU00076"/>
    </source>
</evidence>